<dbReference type="EMBL" id="FPIY01000002">
    <property type="protein sequence ID" value="SFW48649.1"/>
    <property type="molecule type" value="Genomic_DNA"/>
</dbReference>
<protein>
    <recommendedName>
        <fullName evidence="3">DUF3829 domain-containing protein</fullName>
    </recommendedName>
</protein>
<dbReference type="Pfam" id="PF12889">
    <property type="entry name" value="DUF3829"/>
    <property type="match status" value="1"/>
</dbReference>
<dbReference type="OrthoDB" id="1410251at2"/>
<dbReference type="RefSeq" id="WP_072303612.1">
    <property type="nucleotide sequence ID" value="NZ_FPIY01000002.1"/>
</dbReference>
<proteinExistence type="predicted"/>
<name>A0A1K1PMD4_9FLAO</name>
<gene>
    <name evidence="1" type="ORF">SAMN05660313_01988</name>
</gene>
<keyword evidence="2" id="KW-1185">Reference proteome</keyword>
<evidence type="ECO:0000313" key="2">
    <source>
        <dbReference type="Proteomes" id="UP000183257"/>
    </source>
</evidence>
<dbReference type="Proteomes" id="UP000183257">
    <property type="component" value="Unassembled WGS sequence"/>
</dbReference>
<organism evidence="1 2">
    <name type="scientific">Cellulophaga fucicola</name>
    <dbReference type="NCBI Taxonomy" id="76595"/>
    <lineage>
        <taxon>Bacteria</taxon>
        <taxon>Pseudomonadati</taxon>
        <taxon>Bacteroidota</taxon>
        <taxon>Flavobacteriia</taxon>
        <taxon>Flavobacteriales</taxon>
        <taxon>Flavobacteriaceae</taxon>
        <taxon>Cellulophaga</taxon>
    </lineage>
</organism>
<dbReference type="PROSITE" id="PS51257">
    <property type="entry name" value="PROKAR_LIPOPROTEIN"/>
    <property type="match status" value="1"/>
</dbReference>
<dbReference type="InterPro" id="IPR024291">
    <property type="entry name" value="DUF3829"/>
</dbReference>
<evidence type="ECO:0000313" key="1">
    <source>
        <dbReference type="EMBL" id="SFW48649.1"/>
    </source>
</evidence>
<sequence>MKNYLVQTCLIAFVFVSCKDVKQKEEDKELHTFTSSLEPFSSGKKDIEVVNEEVFYNSTSFVAKYNVYIDFFNTYDDKVRKSYANYLSWQSLSDELKKNSKLSDKIGLPIKPLNFLKSAIVQKPAIKKVDANMLMVYRTSEILNKAINNLDAYYSKDKSEEIDLNSSQKAEVSLLEAYRNYFVAFDTMSVVFYRLQDNVEKYEKDKYKEQELVVQYNLFTAINATEAILNEIGGRDVDQLLTLEFGLINEKIKELRAAYIVLEDLKSNQDLIVKEFGKPMPVISKFSNHLGNILKGLTSLKLRIANNDFDYGDEHPEVAAEGSPLKLELEFIAMVNEYRSIN</sequence>
<reference evidence="2" key="1">
    <citation type="submission" date="2016-11" db="EMBL/GenBank/DDBJ databases">
        <authorList>
            <person name="Varghese N."/>
            <person name="Submissions S."/>
        </authorList>
    </citation>
    <scope>NUCLEOTIDE SEQUENCE [LARGE SCALE GENOMIC DNA]</scope>
    <source>
        <strain evidence="2">DSM 24786</strain>
    </source>
</reference>
<evidence type="ECO:0008006" key="3">
    <source>
        <dbReference type="Google" id="ProtNLM"/>
    </source>
</evidence>
<accession>A0A1K1PMD4</accession>
<dbReference type="AlphaFoldDB" id="A0A1K1PMD4"/>